<reference evidence="1" key="1">
    <citation type="submission" date="2020-01" db="EMBL/GenBank/DDBJ databases">
        <authorList>
            <person name="Mishra B."/>
        </authorList>
    </citation>
    <scope>NUCLEOTIDE SEQUENCE [LARGE SCALE GENOMIC DNA]</scope>
</reference>
<dbReference type="AlphaFoldDB" id="A0A6D2I257"/>
<dbReference type="EMBL" id="CACVBM020000444">
    <property type="protein sequence ID" value="CAA7019309.1"/>
    <property type="molecule type" value="Genomic_DNA"/>
</dbReference>
<keyword evidence="2" id="KW-1185">Reference proteome</keyword>
<dbReference type="Proteomes" id="UP000467841">
    <property type="component" value="Unassembled WGS sequence"/>
</dbReference>
<organism evidence="1 2">
    <name type="scientific">Microthlaspi erraticum</name>
    <dbReference type="NCBI Taxonomy" id="1685480"/>
    <lineage>
        <taxon>Eukaryota</taxon>
        <taxon>Viridiplantae</taxon>
        <taxon>Streptophyta</taxon>
        <taxon>Embryophyta</taxon>
        <taxon>Tracheophyta</taxon>
        <taxon>Spermatophyta</taxon>
        <taxon>Magnoliopsida</taxon>
        <taxon>eudicotyledons</taxon>
        <taxon>Gunneridae</taxon>
        <taxon>Pentapetalae</taxon>
        <taxon>rosids</taxon>
        <taxon>malvids</taxon>
        <taxon>Brassicales</taxon>
        <taxon>Brassicaceae</taxon>
        <taxon>Coluteocarpeae</taxon>
        <taxon>Microthlaspi</taxon>
    </lineage>
</organism>
<gene>
    <name evidence="1" type="ORF">MERR_LOCUS6544</name>
</gene>
<evidence type="ECO:0000313" key="1">
    <source>
        <dbReference type="EMBL" id="CAA7019309.1"/>
    </source>
</evidence>
<evidence type="ECO:0000313" key="2">
    <source>
        <dbReference type="Proteomes" id="UP000467841"/>
    </source>
</evidence>
<proteinExistence type="predicted"/>
<accession>A0A6D2I257</accession>
<protein>
    <submittedName>
        <fullName evidence="1">Uncharacterized protein</fullName>
    </submittedName>
</protein>
<sequence length="193" mass="22800">MIDMKRFRRMRESSVVLQKLELSRGAGREYSYRANKQAKNITEKKIVAARIENKKRDIEPLSLHAYAEPEQELNRIEGYCDLLLSKNLDAHLFCPCIKFSGIEKNKDVEMKKKRLDVVTLVFLAHKQLELPTGPKSQTLYYDELKLHGYQLLGTLFLQVQGKEKHRKYHKTWNFNYQNKFLAGLRRLEYVYSS</sequence>
<comment type="caution">
    <text evidence="1">The sequence shown here is derived from an EMBL/GenBank/DDBJ whole genome shotgun (WGS) entry which is preliminary data.</text>
</comment>
<name>A0A6D2I257_9BRAS</name>